<evidence type="ECO:0000259" key="1">
    <source>
        <dbReference type="Pfam" id="PF09407"/>
    </source>
</evidence>
<evidence type="ECO:0000313" key="3">
    <source>
        <dbReference type="Proteomes" id="UP000241595"/>
    </source>
</evidence>
<evidence type="ECO:0000313" key="2">
    <source>
        <dbReference type="EMBL" id="SPM31614.1"/>
    </source>
</evidence>
<sequence>MVNRRNTSLPAVLASAPLRTIRAEDAGGAYAFPGPELARLADRGQLQRVAHGYYVVVPQDMIGREWVPNLEAAAAGIASAIYGANHAVLMGISAARVLGAIPRALATAVVAVPGQHRPIRLKDRQAVVRFVKRDTDRLDAERIETPLGPAIVTTPEQTVLDLAQRPALGDAPNEVPAAIRMLYERSDHQRLQALAADQRRTASLRRAESWAAPEK</sequence>
<accession>A0A2U3NJJ9</accession>
<dbReference type="Pfam" id="PF09407">
    <property type="entry name" value="AbiEi_1"/>
    <property type="match status" value="1"/>
</dbReference>
<proteinExistence type="predicted"/>
<reference evidence="2 3" key="1">
    <citation type="submission" date="2017-01" db="EMBL/GenBank/DDBJ databases">
        <authorList>
            <consortium name="Urmite Genomes"/>
        </authorList>
    </citation>
    <scope>NUCLEOTIDE SEQUENCE [LARGE SCALE GENOMIC DNA]</scope>
    <source>
        <strain evidence="2 3">AB308</strain>
    </source>
</reference>
<protein>
    <recommendedName>
        <fullName evidence="1">AbiEi antitoxin C-terminal domain-containing protein</fullName>
    </recommendedName>
</protein>
<dbReference type="InterPro" id="IPR018547">
    <property type="entry name" value="AbiEi_C"/>
</dbReference>
<dbReference type="OrthoDB" id="5055735at2"/>
<keyword evidence="3" id="KW-1185">Reference proteome</keyword>
<dbReference type="RefSeq" id="WP_077103356.1">
    <property type="nucleotide sequence ID" value="NZ_LT717701.1"/>
</dbReference>
<organism evidence="2 3">
    <name type="scientific">Mycobacterium terramassiliense</name>
    <dbReference type="NCBI Taxonomy" id="1841859"/>
    <lineage>
        <taxon>Bacteria</taxon>
        <taxon>Bacillati</taxon>
        <taxon>Actinomycetota</taxon>
        <taxon>Actinomycetes</taxon>
        <taxon>Mycobacteriales</taxon>
        <taxon>Mycobacteriaceae</taxon>
        <taxon>Mycobacterium</taxon>
    </lineage>
</organism>
<feature type="domain" description="AbiEi antitoxin C-terminal" evidence="1">
    <location>
        <begin position="88"/>
        <end position="207"/>
    </location>
</feature>
<dbReference type="EMBL" id="FTRV01000016">
    <property type="protein sequence ID" value="SPM31614.1"/>
    <property type="molecule type" value="Genomic_DNA"/>
</dbReference>
<name>A0A2U3NJJ9_9MYCO</name>
<dbReference type="Proteomes" id="UP000241595">
    <property type="component" value="Unassembled WGS sequence"/>
</dbReference>
<dbReference type="AlphaFoldDB" id="A0A2U3NJJ9"/>
<gene>
    <name evidence="2" type="ORF">MTAB308_5134</name>
</gene>